<reference evidence="6 7" key="1">
    <citation type="submission" date="2019-03" db="EMBL/GenBank/DDBJ databases">
        <title>Genomic Encyclopedia of Type Strains, Phase IV (KMG-IV): sequencing the most valuable type-strain genomes for metagenomic binning, comparative biology and taxonomic classification.</title>
        <authorList>
            <person name="Goeker M."/>
        </authorList>
    </citation>
    <scope>NUCLEOTIDE SEQUENCE [LARGE SCALE GENOMIC DNA]</scope>
    <source>
        <strain evidence="6 7">DSM 21944</strain>
    </source>
</reference>
<dbReference type="Pfam" id="PF00196">
    <property type="entry name" value="GerE"/>
    <property type="match status" value="1"/>
</dbReference>
<dbReference type="RefSeq" id="WP_123522902.1">
    <property type="nucleotide sequence ID" value="NZ_JBHLWF010000003.1"/>
</dbReference>
<feature type="domain" description="HTH luxR-type" evidence="4">
    <location>
        <begin position="147"/>
        <end position="212"/>
    </location>
</feature>
<dbReference type="Gene3D" id="3.40.50.2300">
    <property type="match status" value="1"/>
</dbReference>
<accession>A0A4S3KU32</accession>
<dbReference type="GO" id="GO:0000160">
    <property type="term" value="P:phosphorelay signal transduction system"/>
    <property type="evidence" value="ECO:0007669"/>
    <property type="project" value="InterPro"/>
</dbReference>
<comment type="caution">
    <text evidence="6">The sequence shown here is derived from an EMBL/GenBank/DDBJ whole genome shotgun (WGS) entry which is preliminary data.</text>
</comment>
<dbReference type="CDD" id="cd17535">
    <property type="entry name" value="REC_NarL-like"/>
    <property type="match status" value="1"/>
</dbReference>
<dbReference type="PANTHER" id="PTHR43214">
    <property type="entry name" value="TWO-COMPONENT RESPONSE REGULATOR"/>
    <property type="match status" value="1"/>
</dbReference>
<dbReference type="PROSITE" id="PS00622">
    <property type="entry name" value="HTH_LUXR_1"/>
    <property type="match status" value="1"/>
</dbReference>
<evidence type="ECO:0000259" key="5">
    <source>
        <dbReference type="PROSITE" id="PS50110"/>
    </source>
</evidence>
<keyword evidence="7" id="KW-1185">Reference proteome</keyword>
<dbReference type="InterPro" id="IPR016032">
    <property type="entry name" value="Sig_transdc_resp-reg_C-effctor"/>
</dbReference>
<dbReference type="SUPFAM" id="SSF52172">
    <property type="entry name" value="CheY-like"/>
    <property type="match status" value="1"/>
</dbReference>
<evidence type="ECO:0000313" key="7">
    <source>
        <dbReference type="Proteomes" id="UP000294599"/>
    </source>
</evidence>
<keyword evidence="1 3" id="KW-0597">Phosphoprotein</keyword>
<dbReference type="Proteomes" id="UP000294599">
    <property type="component" value="Unassembled WGS sequence"/>
</dbReference>
<proteinExistence type="predicted"/>
<dbReference type="InterPro" id="IPR058245">
    <property type="entry name" value="NreC/VraR/RcsB-like_REC"/>
</dbReference>
<evidence type="ECO:0000313" key="6">
    <source>
        <dbReference type="EMBL" id="TCT01456.1"/>
    </source>
</evidence>
<name>A0A4S3KU32_9GAMM</name>
<dbReference type="PROSITE" id="PS50110">
    <property type="entry name" value="RESPONSE_REGULATORY"/>
    <property type="match status" value="1"/>
</dbReference>
<feature type="domain" description="Response regulatory" evidence="5">
    <location>
        <begin position="7"/>
        <end position="123"/>
    </location>
</feature>
<dbReference type="EMBL" id="SMAF01000001">
    <property type="protein sequence ID" value="TCT01456.1"/>
    <property type="molecule type" value="Genomic_DNA"/>
</dbReference>
<protein>
    <submittedName>
        <fullName evidence="6">LuxR family two component transcriptional regulator</fullName>
    </submittedName>
</protein>
<dbReference type="Pfam" id="PF00072">
    <property type="entry name" value="Response_reg"/>
    <property type="match status" value="1"/>
</dbReference>
<evidence type="ECO:0000256" key="2">
    <source>
        <dbReference type="ARBA" id="ARBA00023125"/>
    </source>
</evidence>
<dbReference type="InterPro" id="IPR039420">
    <property type="entry name" value="WalR-like"/>
</dbReference>
<dbReference type="CDD" id="cd06170">
    <property type="entry name" value="LuxR_C_like"/>
    <property type="match status" value="1"/>
</dbReference>
<dbReference type="PANTHER" id="PTHR43214:SF37">
    <property type="entry name" value="TRANSCRIPTIONAL REGULATORY PROTEIN YDFI"/>
    <property type="match status" value="1"/>
</dbReference>
<dbReference type="SMART" id="SM00421">
    <property type="entry name" value="HTH_LUXR"/>
    <property type="match status" value="1"/>
</dbReference>
<dbReference type="PROSITE" id="PS50043">
    <property type="entry name" value="HTH_LUXR_2"/>
    <property type="match status" value="1"/>
</dbReference>
<dbReference type="GO" id="GO:0003677">
    <property type="term" value="F:DNA binding"/>
    <property type="evidence" value="ECO:0007669"/>
    <property type="project" value="UniProtKB-KW"/>
</dbReference>
<dbReference type="PRINTS" id="PR00038">
    <property type="entry name" value="HTHLUXR"/>
</dbReference>
<dbReference type="SMART" id="SM00448">
    <property type="entry name" value="REC"/>
    <property type="match status" value="1"/>
</dbReference>
<dbReference type="SUPFAM" id="SSF46894">
    <property type="entry name" value="C-terminal effector domain of the bipartite response regulators"/>
    <property type="match status" value="1"/>
</dbReference>
<organism evidence="6 7">
    <name type="scientific">Pseudofulvimonas gallinarii</name>
    <dbReference type="NCBI Taxonomy" id="634155"/>
    <lineage>
        <taxon>Bacteria</taxon>
        <taxon>Pseudomonadati</taxon>
        <taxon>Pseudomonadota</taxon>
        <taxon>Gammaproteobacteria</taxon>
        <taxon>Lysobacterales</taxon>
        <taxon>Rhodanobacteraceae</taxon>
        <taxon>Pseudofulvimonas</taxon>
    </lineage>
</organism>
<evidence type="ECO:0000256" key="1">
    <source>
        <dbReference type="ARBA" id="ARBA00022553"/>
    </source>
</evidence>
<dbReference type="InterPro" id="IPR011006">
    <property type="entry name" value="CheY-like_superfamily"/>
</dbReference>
<dbReference type="InterPro" id="IPR001789">
    <property type="entry name" value="Sig_transdc_resp-reg_receiver"/>
</dbReference>
<dbReference type="GO" id="GO:0006355">
    <property type="term" value="P:regulation of DNA-templated transcription"/>
    <property type="evidence" value="ECO:0007669"/>
    <property type="project" value="InterPro"/>
</dbReference>
<evidence type="ECO:0000256" key="3">
    <source>
        <dbReference type="PROSITE-ProRule" id="PRU00169"/>
    </source>
</evidence>
<dbReference type="InterPro" id="IPR000792">
    <property type="entry name" value="Tscrpt_reg_LuxR_C"/>
</dbReference>
<dbReference type="OrthoDB" id="9796655at2"/>
<keyword evidence="2" id="KW-0238">DNA-binding</keyword>
<gene>
    <name evidence="6" type="ORF">EDC25_101326</name>
</gene>
<dbReference type="AlphaFoldDB" id="A0A4S3KU32"/>
<evidence type="ECO:0000259" key="4">
    <source>
        <dbReference type="PROSITE" id="PS50043"/>
    </source>
</evidence>
<sequence>MSTTPLKVLLVDDHAVVRQGLRAYLELQPGIEVCAEADSARQAAEQALRCQPDVALVDLVMPDEDGLQATRRIRSVSPRTRVLVLTSSLGLDDVQPAFDAGASGYQLKEIGGSELLDCLWRVARGERVLHPRLGASAPQPRTRNESPSSAVAALSAREREVLLLMAEGLSNTEIAERLQIGEATVKTHVGNVLGKLGLSDRTQAAVWAWRQGLAR</sequence>
<feature type="modified residue" description="4-aspartylphosphate" evidence="3">
    <location>
        <position position="58"/>
    </location>
</feature>